<accession>A0A6A7BUA6</accession>
<name>A0A6A7BUA6_9PEZI</name>
<evidence type="ECO:0000256" key="1">
    <source>
        <dbReference type="SAM" id="MobiDB-lite"/>
    </source>
</evidence>
<feature type="compositionally biased region" description="Low complexity" evidence="1">
    <location>
        <begin position="540"/>
        <end position="553"/>
    </location>
</feature>
<dbReference type="Proteomes" id="UP000799421">
    <property type="component" value="Unassembled WGS sequence"/>
</dbReference>
<proteinExistence type="predicted"/>
<organism evidence="2 3">
    <name type="scientific">Piedraia hortae CBS 480.64</name>
    <dbReference type="NCBI Taxonomy" id="1314780"/>
    <lineage>
        <taxon>Eukaryota</taxon>
        <taxon>Fungi</taxon>
        <taxon>Dikarya</taxon>
        <taxon>Ascomycota</taxon>
        <taxon>Pezizomycotina</taxon>
        <taxon>Dothideomycetes</taxon>
        <taxon>Dothideomycetidae</taxon>
        <taxon>Capnodiales</taxon>
        <taxon>Piedraiaceae</taxon>
        <taxon>Piedraia</taxon>
    </lineage>
</organism>
<dbReference type="AlphaFoldDB" id="A0A6A7BUA6"/>
<sequence length="575" mass="64097">MGLLKHLRSRTNLRNAHSPPAPTFYQYQGRDYTRELPDKVLEAIFAYVCPHTQDFGYESSERSQIGEGCMLCDLRDLASCAKQCKKWYAIAQRLLYTSVRIDAVHFCALEEELAEKRKKSVKHFRKNSSLVEPGEVPAARLSLLCRTVRANDQLAHQVLLLKLPYMTRETCKGDLARTVAALPNLRYVDLPDEFFTGDPNCLPLRQEVQTNCPNIRRMSYKKGSEEYLQMLARPHWKRLEVLELQGLAVEPSIVRIVLASLANLRSLTLSNLPWLDDEIFRDAGLPAFPPLQDLTLKVTPNVTAQGLVTYLETSRNRETLVRLSLEETGVLVTELNQVLWAASQLRHLSVQETVSKSLTLTMSQLPPLASISLKTLHYEITSAEDVHSLQKPAESYYAYLISSLHQNALPGLQSVFVRDPNFAELLVLPAPPGEKAKAGPSGGMAQTLEVFSKGIDELEWVFSLIRPPPPSGNNGSTMNRGSMAGGRPLSAYSASRGLGPQWSHGGFGGEARKSVVVGNGFGGFLAVPQEEMPRPRTADSSKSGSSRRSLSTSFLKPPTEGFHHERRQSRHDLWR</sequence>
<gene>
    <name evidence="2" type="ORF">K470DRAFT_221031</name>
</gene>
<keyword evidence="3" id="KW-1185">Reference proteome</keyword>
<dbReference type="OrthoDB" id="5405297at2759"/>
<dbReference type="InterPro" id="IPR032675">
    <property type="entry name" value="LRR_dom_sf"/>
</dbReference>
<evidence type="ECO:0000313" key="2">
    <source>
        <dbReference type="EMBL" id="KAF2858557.1"/>
    </source>
</evidence>
<dbReference type="Gene3D" id="3.80.10.10">
    <property type="entry name" value="Ribonuclease Inhibitor"/>
    <property type="match status" value="1"/>
</dbReference>
<feature type="region of interest" description="Disordered" evidence="1">
    <location>
        <begin position="525"/>
        <end position="575"/>
    </location>
</feature>
<reference evidence="2" key="1">
    <citation type="journal article" date="2020" name="Stud. Mycol.">
        <title>101 Dothideomycetes genomes: a test case for predicting lifestyles and emergence of pathogens.</title>
        <authorList>
            <person name="Haridas S."/>
            <person name="Albert R."/>
            <person name="Binder M."/>
            <person name="Bloem J."/>
            <person name="Labutti K."/>
            <person name="Salamov A."/>
            <person name="Andreopoulos B."/>
            <person name="Baker S."/>
            <person name="Barry K."/>
            <person name="Bills G."/>
            <person name="Bluhm B."/>
            <person name="Cannon C."/>
            <person name="Castanera R."/>
            <person name="Culley D."/>
            <person name="Daum C."/>
            <person name="Ezra D."/>
            <person name="Gonzalez J."/>
            <person name="Henrissat B."/>
            <person name="Kuo A."/>
            <person name="Liang C."/>
            <person name="Lipzen A."/>
            <person name="Lutzoni F."/>
            <person name="Magnuson J."/>
            <person name="Mondo S."/>
            <person name="Nolan M."/>
            <person name="Ohm R."/>
            <person name="Pangilinan J."/>
            <person name="Park H.-J."/>
            <person name="Ramirez L."/>
            <person name="Alfaro M."/>
            <person name="Sun H."/>
            <person name="Tritt A."/>
            <person name="Yoshinaga Y."/>
            <person name="Zwiers L.-H."/>
            <person name="Turgeon B."/>
            <person name="Goodwin S."/>
            <person name="Spatafora J."/>
            <person name="Crous P."/>
            <person name="Grigoriev I."/>
        </authorList>
    </citation>
    <scope>NUCLEOTIDE SEQUENCE</scope>
    <source>
        <strain evidence="2">CBS 480.64</strain>
    </source>
</reference>
<dbReference type="SUPFAM" id="SSF52047">
    <property type="entry name" value="RNI-like"/>
    <property type="match status" value="1"/>
</dbReference>
<feature type="region of interest" description="Disordered" evidence="1">
    <location>
        <begin position="467"/>
        <end position="486"/>
    </location>
</feature>
<evidence type="ECO:0000313" key="3">
    <source>
        <dbReference type="Proteomes" id="UP000799421"/>
    </source>
</evidence>
<dbReference type="EMBL" id="MU006007">
    <property type="protein sequence ID" value="KAF2858557.1"/>
    <property type="molecule type" value="Genomic_DNA"/>
</dbReference>
<protein>
    <submittedName>
        <fullName evidence="2">Uncharacterized protein</fullName>
    </submittedName>
</protein>
<dbReference type="Gene3D" id="1.20.1280.50">
    <property type="match status" value="1"/>
</dbReference>